<keyword evidence="2" id="KW-1185">Reference proteome</keyword>
<name>A0A9Y2EV77_9FIRM</name>
<dbReference type="RefSeq" id="WP_309320482.1">
    <property type="nucleotide sequence ID" value="NZ_CP120678.1"/>
</dbReference>
<evidence type="ECO:0000313" key="2">
    <source>
        <dbReference type="Proteomes" id="UP001243623"/>
    </source>
</evidence>
<protein>
    <submittedName>
        <fullName evidence="1">Uncharacterized protein</fullName>
    </submittedName>
</protein>
<dbReference type="Proteomes" id="UP001243623">
    <property type="component" value="Chromosome"/>
</dbReference>
<reference evidence="1" key="1">
    <citation type="submission" date="2023-03" db="EMBL/GenBank/DDBJ databases">
        <title>Selenobaculum gbiensis gen. nov. sp. nov., a new bacterium isolated from the gut microbiota of IBD patient.</title>
        <authorList>
            <person name="Yeo S."/>
            <person name="Park H."/>
            <person name="Huh C.S."/>
        </authorList>
    </citation>
    <scope>NUCLEOTIDE SEQUENCE</scope>
    <source>
        <strain evidence="1">ICN-92133</strain>
    </source>
</reference>
<dbReference type="AlphaFoldDB" id="A0A9Y2EV77"/>
<organism evidence="1 2">
    <name type="scientific">Selenobaculum gibii</name>
    <dbReference type="NCBI Taxonomy" id="3054208"/>
    <lineage>
        <taxon>Bacteria</taxon>
        <taxon>Bacillati</taxon>
        <taxon>Bacillota</taxon>
        <taxon>Negativicutes</taxon>
        <taxon>Selenomonadales</taxon>
        <taxon>Selenomonadaceae</taxon>
        <taxon>Selenobaculum</taxon>
    </lineage>
</organism>
<gene>
    <name evidence="1" type="ORF">P3F81_12245</name>
</gene>
<accession>A0A9Y2EV77</accession>
<evidence type="ECO:0000313" key="1">
    <source>
        <dbReference type="EMBL" id="WIW70639.1"/>
    </source>
</evidence>
<sequence>MIEENRIVKIASLITAEVIKQILPVIVEMENKPSISFQEALKRTDISNNNHSV</sequence>
<dbReference type="EMBL" id="CP120678">
    <property type="protein sequence ID" value="WIW70639.1"/>
    <property type="molecule type" value="Genomic_DNA"/>
</dbReference>
<dbReference type="KEGG" id="sgbi:P3F81_12245"/>
<proteinExistence type="predicted"/>